<evidence type="ECO:0000313" key="11">
    <source>
        <dbReference type="Proteomes" id="UP000094527"/>
    </source>
</evidence>
<dbReference type="PANTHER" id="PTHR10306">
    <property type="entry name" value="SYNAPTOPHYSIN"/>
    <property type="match status" value="1"/>
</dbReference>
<keyword evidence="4 8" id="KW-1133">Transmembrane helix</keyword>
<evidence type="ECO:0000256" key="2">
    <source>
        <dbReference type="ARBA" id="ARBA00006476"/>
    </source>
</evidence>
<feature type="transmembrane region" description="Helical" evidence="8">
    <location>
        <begin position="135"/>
        <end position="157"/>
    </location>
</feature>
<dbReference type="STRING" id="48709.A0A1D2NFV6"/>
<evidence type="ECO:0000259" key="9">
    <source>
        <dbReference type="PROSITE" id="PS51225"/>
    </source>
</evidence>
<dbReference type="PANTHER" id="PTHR10306:SF17">
    <property type="entry name" value="MARVEL DOMAIN-CONTAINING PROTEIN"/>
    <property type="match status" value="1"/>
</dbReference>
<keyword evidence="3 7" id="KW-0812">Transmembrane</keyword>
<dbReference type="PROSITE" id="PS51225">
    <property type="entry name" value="MARVEL"/>
    <property type="match status" value="1"/>
</dbReference>
<evidence type="ECO:0000256" key="7">
    <source>
        <dbReference type="PROSITE-ProRule" id="PRU00581"/>
    </source>
</evidence>
<dbReference type="InterPro" id="IPR001285">
    <property type="entry name" value="Synaptophysin/porin"/>
</dbReference>
<keyword evidence="5 7" id="KW-0472">Membrane</keyword>
<dbReference type="PRINTS" id="PR00220">
    <property type="entry name" value="SYNAPTOPHYSN"/>
</dbReference>
<keyword evidence="6" id="KW-0325">Glycoprotein</keyword>
<proteinExistence type="inferred from homology"/>
<comment type="subcellular location">
    <subcellularLocation>
        <location evidence="1">Membrane</location>
        <topology evidence="1">Multi-pass membrane protein</topology>
    </subcellularLocation>
</comment>
<sequence length="184" mass="20012">MALCNFLDKELVMYPQPPTESCKEPEIGLIGNAESEAVFFVFTGVISFLYATVMIAVYMLADRQYLDHDKAPLVDFLVTVLLAVFWIAGASAWAHGVSTLSTAIDVKGWLEVDGSVCDGNKYTCSNYSYSSVSKLVISVLFGFINFVLWSGNIWFLYKETAMVLNGVRFGGGSQAPQISSGGTA</sequence>
<dbReference type="OrthoDB" id="10006326at2759"/>
<evidence type="ECO:0000256" key="3">
    <source>
        <dbReference type="ARBA" id="ARBA00022692"/>
    </source>
</evidence>
<dbReference type="Proteomes" id="UP000094527">
    <property type="component" value="Unassembled WGS sequence"/>
</dbReference>
<keyword evidence="11" id="KW-1185">Reference proteome</keyword>
<evidence type="ECO:0000256" key="8">
    <source>
        <dbReference type="SAM" id="Phobius"/>
    </source>
</evidence>
<comment type="similarity">
    <text evidence="2">Belongs to the synaptophysin/synaptobrevin family.</text>
</comment>
<comment type="caution">
    <text evidence="10">The sequence shown here is derived from an EMBL/GenBank/DDBJ whole genome shotgun (WGS) entry which is preliminary data.</text>
</comment>
<accession>A0A1D2NFV6</accession>
<dbReference type="AlphaFoldDB" id="A0A1D2NFV6"/>
<evidence type="ECO:0000256" key="5">
    <source>
        <dbReference type="ARBA" id="ARBA00023136"/>
    </source>
</evidence>
<evidence type="ECO:0000256" key="4">
    <source>
        <dbReference type="ARBA" id="ARBA00022989"/>
    </source>
</evidence>
<organism evidence="10 11">
    <name type="scientific">Orchesella cincta</name>
    <name type="common">Springtail</name>
    <name type="synonym">Podura cincta</name>
    <dbReference type="NCBI Taxonomy" id="48709"/>
    <lineage>
        <taxon>Eukaryota</taxon>
        <taxon>Metazoa</taxon>
        <taxon>Ecdysozoa</taxon>
        <taxon>Arthropoda</taxon>
        <taxon>Hexapoda</taxon>
        <taxon>Collembola</taxon>
        <taxon>Entomobryomorpha</taxon>
        <taxon>Entomobryoidea</taxon>
        <taxon>Orchesellidae</taxon>
        <taxon>Orchesellinae</taxon>
        <taxon>Orchesella</taxon>
    </lineage>
</organism>
<gene>
    <name evidence="10" type="ORF">Ocin01_02537</name>
</gene>
<protein>
    <submittedName>
        <fullName evidence="10">Synaptoporin</fullName>
    </submittedName>
</protein>
<evidence type="ECO:0000256" key="6">
    <source>
        <dbReference type="ARBA" id="ARBA00023180"/>
    </source>
</evidence>
<evidence type="ECO:0000313" key="10">
    <source>
        <dbReference type="EMBL" id="ODN04141.1"/>
    </source>
</evidence>
<feature type="domain" description="MARVEL" evidence="9">
    <location>
        <begin position="1"/>
        <end position="161"/>
    </location>
</feature>
<dbReference type="InterPro" id="IPR008253">
    <property type="entry name" value="Marvel"/>
</dbReference>
<dbReference type="GO" id="GO:0008021">
    <property type="term" value="C:synaptic vesicle"/>
    <property type="evidence" value="ECO:0007669"/>
    <property type="project" value="InterPro"/>
</dbReference>
<feature type="transmembrane region" description="Helical" evidence="8">
    <location>
        <begin position="73"/>
        <end position="94"/>
    </location>
</feature>
<dbReference type="OMA" id="CKEPEIG"/>
<dbReference type="GO" id="GO:0016020">
    <property type="term" value="C:membrane"/>
    <property type="evidence" value="ECO:0007669"/>
    <property type="project" value="UniProtKB-SubCell"/>
</dbReference>
<name>A0A1D2NFV6_ORCCI</name>
<dbReference type="EMBL" id="LJIJ01000054">
    <property type="protein sequence ID" value="ODN04141.1"/>
    <property type="molecule type" value="Genomic_DNA"/>
</dbReference>
<evidence type="ECO:0000256" key="1">
    <source>
        <dbReference type="ARBA" id="ARBA00004141"/>
    </source>
</evidence>
<dbReference type="Pfam" id="PF01284">
    <property type="entry name" value="MARVEL"/>
    <property type="match status" value="1"/>
</dbReference>
<reference evidence="10 11" key="1">
    <citation type="journal article" date="2016" name="Genome Biol. Evol.">
        <title>Gene Family Evolution Reflects Adaptation to Soil Environmental Stressors in the Genome of the Collembolan Orchesella cincta.</title>
        <authorList>
            <person name="Faddeeva-Vakhrusheva A."/>
            <person name="Derks M.F."/>
            <person name="Anvar S.Y."/>
            <person name="Agamennone V."/>
            <person name="Suring W."/>
            <person name="Smit S."/>
            <person name="van Straalen N.M."/>
            <person name="Roelofs D."/>
        </authorList>
    </citation>
    <scope>NUCLEOTIDE SEQUENCE [LARGE SCALE GENOMIC DNA]</scope>
    <source>
        <tissue evidence="10">Mixed pool</tissue>
    </source>
</reference>
<feature type="transmembrane region" description="Helical" evidence="8">
    <location>
        <begin position="37"/>
        <end position="61"/>
    </location>
</feature>